<gene>
    <name evidence="1" type="ORF">Catovirus_1_126</name>
</gene>
<name>A0A1V0S8P9_9VIRU</name>
<dbReference type="EMBL" id="KY684083">
    <property type="protein sequence ID" value="ARF08076.1"/>
    <property type="molecule type" value="Genomic_DNA"/>
</dbReference>
<evidence type="ECO:0000313" key="1">
    <source>
        <dbReference type="EMBL" id="ARF08076.1"/>
    </source>
</evidence>
<sequence length="82" mass="10104">MLEDFFTFNYDKYFESVDEIILFEKDYSFKPKQRDMAFVVRDYIYRGKINELLKSDNIALKMIGEDMLLFYNHFKDKFQKSK</sequence>
<accession>A0A1V0S8P9</accession>
<proteinExistence type="predicted"/>
<protein>
    <submittedName>
        <fullName evidence="1">Uncharacterized protein</fullName>
    </submittedName>
</protein>
<reference evidence="1" key="1">
    <citation type="journal article" date="2017" name="Science">
        <title>Giant viruses with an expanded complement of translation system components.</title>
        <authorList>
            <person name="Schulz F."/>
            <person name="Yutin N."/>
            <person name="Ivanova N.N."/>
            <person name="Ortega D.R."/>
            <person name="Lee T.K."/>
            <person name="Vierheilig J."/>
            <person name="Daims H."/>
            <person name="Horn M."/>
            <person name="Wagner M."/>
            <person name="Jensen G.J."/>
            <person name="Kyrpides N.C."/>
            <person name="Koonin E.V."/>
            <person name="Woyke T."/>
        </authorList>
    </citation>
    <scope>NUCLEOTIDE SEQUENCE</scope>
    <source>
        <strain evidence="1">CTV1</strain>
    </source>
</reference>
<organism evidence="1">
    <name type="scientific">Catovirus CTV1</name>
    <dbReference type="NCBI Taxonomy" id="1977631"/>
    <lineage>
        <taxon>Viruses</taxon>
        <taxon>Varidnaviria</taxon>
        <taxon>Bamfordvirae</taxon>
        <taxon>Nucleocytoviricota</taxon>
        <taxon>Megaviricetes</taxon>
        <taxon>Imitervirales</taxon>
        <taxon>Mimiviridae</taxon>
        <taxon>Klosneuvirinae</taxon>
        <taxon>Catovirus</taxon>
    </lineage>
</organism>